<protein>
    <submittedName>
        <fullName evidence="2">Uncharacterized protein</fullName>
    </submittedName>
</protein>
<dbReference type="AlphaFoldDB" id="A0AAE0EWZ3"/>
<dbReference type="Proteomes" id="UP001190700">
    <property type="component" value="Unassembled WGS sequence"/>
</dbReference>
<accession>A0AAE0EWZ3</accession>
<sequence length="101" mass="11035">MNAFSRDGKGNGQHVRAVGYSTEGSFCSDEDVAFTTLFTLDDVAVTVRAEANTLLFSTIELLAWTVATPLSRTMGSEFARKLLHADTRVVTGMHAQLRPTR</sequence>
<name>A0AAE0EWZ3_9CHLO</name>
<evidence type="ECO:0000313" key="2">
    <source>
        <dbReference type="EMBL" id="KAK3243831.1"/>
    </source>
</evidence>
<dbReference type="EMBL" id="LGRX02025665">
    <property type="protein sequence ID" value="KAK3252005.1"/>
    <property type="molecule type" value="Genomic_DNA"/>
</dbReference>
<dbReference type="EMBL" id="LGRX02032623">
    <property type="protein sequence ID" value="KAK3243831.1"/>
    <property type="molecule type" value="Genomic_DNA"/>
</dbReference>
<evidence type="ECO:0000313" key="3">
    <source>
        <dbReference type="EMBL" id="KAK3252005.1"/>
    </source>
</evidence>
<organism evidence="2 4">
    <name type="scientific">Cymbomonas tetramitiformis</name>
    <dbReference type="NCBI Taxonomy" id="36881"/>
    <lineage>
        <taxon>Eukaryota</taxon>
        <taxon>Viridiplantae</taxon>
        <taxon>Chlorophyta</taxon>
        <taxon>Pyramimonadophyceae</taxon>
        <taxon>Pyramimonadales</taxon>
        <taxon>Pyramimonadaceae</taxon>
        <taxon>Cymbomonas</taxon>
    </lineage>
</organism>
<comment type="caution">
    <text evidence="2">The sequence shown here is derived from an EMBL/GenBank/DDBJ whole genome shotgun (WGS) entry which is preliminary data.</text>
</comment>
<gene>
    <name evidence="3" type="ORF">CYMTET_38682</name>
    <name evidence="2" type="ORF">CYMTET_46535</name>
    <name evidence="1" type="ORF">CYMTET_46536</name>
</gene>
<keyword evidence="4" id="KW-1185">Reference proteome</keyword>
<reference evidence="2" key="2">
    <citation type="submission" date="2023-06" db="EMBL/GenBank/DDBJ databases">
        <title>Long-read-based genome assembly of the green algal bacterivore Cymbomonas tetramitiformis.</title>
        <authorList>
            <person name="Gyaltshen Y."/>
            <person name="Rozenberg A."/>
            <person name="Paasch A."/>
            <person name="Burns J.A."/>
            <person name="Warring S."/>
            <person name="Larson R."/>
            <person name="Maurer-Alcala X."/>
            <person name="Dacks J."/>
            <person name="Kim E."/>
        </authorList>
    </citation>
    <scope>NUCLEOTIDE SEQUENCE</scope>
    <source>
        <strain evidence="2">PLY_AMNH</strain>
    </source>
</reference>
<evidence type="ECO:0000313" key="4">
    <source>
        <dbReference type="Proteomes" id="UP001190700"/>
    </source>
</evidence>
<evidence type="ECO:0000313" key="1">
    <source>
        <dbReference type="EMBL" id="KAK3243829.1"/>
    </source>
</evidence>
<dbReference type="EMBL" id="LGRX02032624">
    <property type="protein sequence ID" value="KAK3243829.1"/>
    <property type="molecule type" value="Genomic_DNA"/>
</dbReference>
<proteinExistence type="predicted"/>
<reference evidence="2 4" key="1">
    <citation type="journal article" date="2015" name="Genome Biol. Evol.">
        <title>Comparative Genomics of a Bacterivorous Green Alga Reveals Evolutionary Causalities and Consequences of Phago-Mixotrophic Mode of Nutrition.</title>
        <authorList>
            <person name="Burns J.A."/>
            <person name="Paasch A."/>
            <person name="Narechania A."/>
            <person name="Kim E."/>
        </authorList>
    </citation>
    <scope>NUCLEOTIDE SEQUENCE [LARGE SCALE GENOMIC DNA]</scope>
    <source>
        <strain evidence="2">PLY_AMNH</strain>
    </source>
</reference>